<accession>A0A8S3V4B1</accession>
<dbReference type="Proteomes" id="UP000683360">
    <property type="component" value="Unassembled WGS sequence"/>
</dbReference>
<evidence type="ECO:0000256" key="1">
    <source>
        <dbReference type="SAM" id="MobiDB-lite"/>
    </source>
</evidence>
<gene>
    <name evidence="2" type="ORF">MEDL_60798</name>
</gene>
<evidence type="ECO:0000313" key="3">
    <source>
        <dbReference type="Proteomes" id="UP000683360"/>
    </source>
</evidence>
<dbReference type="OrthoDB" id="6104389at2759"/>
<sequence>MNRNSRYDEKDDEQNVRGLRKITYWEKYGVKRFPYPGRRRYTPSLYQSEDVGIAISNDVFGLTISQFERMYKACLDRRKSREQYIMNLRYPDKTSDEYMEYLQDSTDYNKDDVSWTGKDLKEHITKSPNSNMLTLTVHEESTVSLFDVLHCGDVEKLIKKRQSLTDPILYYAYAEEIYSIIMRAHLNTGHGGRDKMLKEVNKKSPYKAMFGCDAKIGLSSSSLPQEILGSLQTEEDLIQHFQSSDKPDEISNERPNELSSDNLKQHDEESQLNAPSNQSETQETELDVHVCAVCENLCFSNIQCSTCAQYIHELCSKGNISDTITCHLCSNEEVIRNERRHASESMTKQAVRMRNLSERVLTEVDIGANVLVAIPHVDRGKGDPRNLMAVVTGKEEHGYKLGIKDGILRGLYTRNQFELSDSNFIAIHCVNYDNEISFRKAVSKVSLCNGQGYIKCGCSASEILTLVEYDARDFLDKSAYAKDKFKGPHSDKIISLSEITDLTESESSLSKN</sequence>
<feature type="compositionally biased region" description="Polar residues" evidence="1">
    <location>
        <begin position="271"/>
        <end position="281"/>
    </location>
</feature>
<dbReference type="AlphaFoldDB" id="A0A8S3V4B1"/>
<protein>
    <submittedName>
        <fullName evidence="2">Uncharacterized protein</fullName>
    </submittedName>
</protein>
<feature type="region of interest" description="Disordered" evidence="1">
    <location>
        <begin position="242"/>
        <end position="281"/>
    </location>
</feature>
<proteinExistence type="predicted"/>
<dbReference type="EMBL" id="CAJPWZ010002957">
    <property type="protein sequence ID" value="CAG2249001.1"/>
    <property type="molecule type" value="Genomic_DNA"/>
</dbReference>
<reference evidence="2" key="1">
    <citation type="submission" date="2021-03" db="EMBL/GenBank/DDBJ databases">
        <authorList>
            <person name="Bekaert M."/>
        </authorList>
    </citation>
    <scope>NUCLEOTIDE SEQUENCE</scope>
</reference>
<feature type="compositionally biased region" description="Basic and acidic residues" evidence="1">
    <location>
        <begin position="243"/>
        <end position="256"/>
    </location>
</feature>
<organism evidence="2 3">
    <name type="scientific">Mytilus edulis</name>
    <name type="common">Blue mussel</name>
    <dbReference type="NCBI Taxonomy" id="6550"/>
    <lineage>
        <taxon>Eukaryota</taxon>
        <taxon>Metazoa</taxon>
        <taxon>Spiralia</taxon>
        <taxon>Lophotrochozoa</taxon>
        <taxon>Mollusca</taxon>
        <taxon>Bivalvia</taxon>
        <taxon>Autobranchia</taxon>
        <taxon>Pteriomorphia</taxon>
        <taxon>Mytilida</taxon>
        <taxon>Mytiloidea</taxon>
        <taxon>Mytilidae</taxon>
        <taxon>Mytilinae</taxon>
        <taxon>Mytilus</taxon>
    </lineage>
</organism>
<evidence type="ECO:0000313" key="2">
    <source>
        <dbReference type="EMBL" id="CAG2249001.1"/>
    </source>
</evidence>
<keyword evidence="3" id="KW-1185">Reference proteome</keyword>
<name>A0A8S3V4B1_MYTED</name>
<comment type="caution">
    <text evidence="2">The sequence shown here is derived from an EMBL/GenBank/DDBJ whole genome shotgun (WGS) entry which is preliminary data.</text>
</comment>